<dbReference type="Gene3D" id="3.30.70.1450">
    <property type="entry name" value="Regulator of K+ conductance, C-terminal domain"/>
    <property type="match status" value="1"/>
</dbReference>
<accession>A0A4R5NR26</accession>
<dbReference type="GO" id="GO:0006813">
    <property type="term" value="P:potassium ion transport"/>
    <property type="evidence" value="ECO:0007669"/>
    <property type="project" value="InterPro"/>
</dbReference>
<evidence type="ECO:0000313" key="3">
    <source>
        <dbReference type="EMBL" id="TDG79237.1"/>
    </source>
</evidence>
<dbReference type="InterPro" id="IPR006037">
    <property type="entry name" value="RCK_C"/>
</dbReference>
<comment type="caution">
    <text evidence="3">The sequence shown here is derived from an EMBL/GenBank/DDBJ whole genome shotgun (WGS) entry which is preliminary data.</text>
</comment>
<dbReference type="AlphaFoldDB" id="A0A4R5NR26"/>
<sequence>MKQNYAVIGLGLFGSSIVNTLLEHDQEVLVIDKSEARVNEFRDRATEAIVADTQNELALNQLGIGNFDNVFVAIGTDLEASIMTTMICEELGVKNLICKAENARHAKVLEKLGADEVIQPERDMGQRIALHVMEPKILNDLKLKGELSVIEFELTNPKLFNKTLKELNLTNRYKISVIALSHADENGAIIPNQSTITKPGDIVTIIGTEKDVEAFEAVATA</sequence>
<proteinExistence type="predicted"/>
<dbReference type="PROSITE" id="PS51202">
    <property type="entry name" value="RCK_C"/>
    <property type="match status" value="1"/>
</dbReference>
<dbReference type="GO" id="GO:0008324">
    <property type="term" value="F:monoatomic cation transmembrane transporter activity"/>
    <property type="evidence" value="ECO:0007669"/>
    <property type="project" value="InterPro"/>
</dbReference>
<gene>
    <name evidence="3" type="ORF">C5L32_001468</name>
</gene>
<dbReference type="SUPFAM" id="SSF116726">
    <property type="entry name" value="TrkA C-terminal domain-like"/>
    <property type="match status" value="1"/>
</dbReference>
<dbReference type="Pfam" id="PF02254">
    <property type="entry name" value="TrkA_N"/>
    <property type="match status" value="1"/>
</dbReference>
<dbReference type="InterPro" id="IPR036721">
    <property type="entry name" value="RCK_C_sf"/>
</dbReference>
<dbReference type="RefSeq" id="WP_013728813.1">
    <property type="nucleotide sequence ID" value="NZ_AZDM01000002.1"/>
</dbReference>
<dbReference type="InterPro" id="IPR003148">
    <property type="entry name" value="RCK_N"/>
</dbReference>
<organism evidence="3 4">
    <name type="scientific">Lentilactobacillus buchneri DSM 20057</name>
    <dbReference type="NCBI Taxonomy" id="1423728"/>
    <lineage>
        <taxon>Bacteria</taxon>
        <taxon>Bacillati</taxon>
        <taxon>Bacillota</taxon>
        <taxon>Bacilli</taxon>
        <taxon>Lactobacillales</taxon>
        <taxon>Lactobacillaceae</taxon>
        <taxon>Lentilactobacillus</taxon>
    </lineage>
</organism>
<dbReference type="EMBL" id="PUFP01000029">
    <property type="protein sequence ID" value="TDG79237.1"/>
    <property type="molecule type" value="Genomic_DNA"/>
</dbReference>
<dbReference type="PANTHER" id="PTHR43833:SF7">
    <property type="entry name" value="KTR SYSTEM POTASSIUM UPTAKE PROTEIN C"/>
    <property type="match status" value="1"/>
</dbReference>
<dbReference type="PANTHER" id="PTHR43833">
    <property type="entry name" value="POTASSIUM CHANNEL PROTEIN 2-RELATED-RELATED"/>
    <property type="match status" value="1"/>
</dbReference>
<dbReference type="PROSITE" id="PS51201">
    <property type="entry name" value="RCK_N"/>
    <property type="match status" value="1"/>
</dbReference>
<dbReference type="InterPro" id="IPR036291">
    <property type="entry name" value="NAD(P)-bd_dom_sf"/>
</dbReference>
<protein>
    <recommendedName>
        <fullName evidence="5">RCK N-terminal domain-containing protein</fullName>
    </recommendedName>
</protein>
<dbReference type="SUPFAM" id="SSF51735">
    <property type="entry name" value="NAD(P)-binding Rossmann-fold domains"/>
    <property type="match status" value="1"/>
</dbReference>
<reference evidence="3 4" key="1">
    <citation type="journal article" date="2019" name="Appl. Microbiol. Biotechnol.">
        <title>Uncovering carbohydrate metabolism through a genotype-phenotype association study of 56 lactic acid bacteria genomes.</title>
        <authorList>
            <person name="Buron-Moles G."/>
            <person name="Chailyan A."/>
            <person name="Dolejs I."/>
            <person name="Forster J."/>
            <person name="Miks M.H."/>
        </authorList>
    </citation>
    <scope>NUCLEOTIDE SEQUENCE [LARGE SCALE GENOMIC DNA]</scope>
    <source>
        <strain evidence="3 4">ATCC 4005</strain>
    </source>
</reference>
<feature type="domain" description="RCK C-terminal" evidence="2">
    <location>
        <begin position="136"/>
        <end position="221"/>
    </location>
</feature>
<evidence type="ECO:0000259" key="1">
    <source>
        <dbReference type="PROSITE" id="PS51201"/>
    </source>
</evidence>
<evidence type="ECO:0000259" key="2">
    <source>
        <dbReference type="PROSITE" id="PS51202"/>
    </source>
</evidence>
<evidence type="ECO:0008006" key="5">
    <source>
        <dbReference type="Google" id="ProtNLM"/>
    </source>
</evidence>
<dbReference type="GeneID" id="72460745"/>
<evidence type="ECO:0000313" key="4">
    <source>
        <dbReference type="Proteomes" id="UP000295181"/>
    </source>
</evidence>
<dbReference type="Proteomes" id="UP000295181">
    <property type="component" value="Unassembled WGS sequence"/>
</dbReference>
<name>A0A4R5NR26_LENBU</name>
<feature type="domain" description="RCK N-terminal" evidence="1">
    <location>
        <begin position="2"/>
        <end position="118"/>
    </location>
</feature>
<dbReference type="Pfam" id="PF02080">
    <property type="entry name" value="TrkA_C"/>
    <property type="match status" value="1"/>
</dbReference>
<dbReference type="Gene3D" id="3.40.50.720">
    <property type="entry name" value="NAD(P)-binding Rossmann-like Domain"/>
    <property type="match status" value="1"/>
</dbReference>
<dbReference type="InterPro" id="IPR050721">
    <property type="entry name" value="Trk_Ktr_HKT_K-transport"/>
</dbReference>